<name>A0A392QCE1_9FABA</name>
<proteinExistence type="predicted"/>
<organism evidence="2 3">
    <name type="scientific">Trifolium medium</name>
    <dbReference type="NCBI Taxonomy" id="97028"/>
    <lineage>
        <taxon>Eukaryota</taxon>
        <taxon>Viridiplantae</taxon>
        <taxon>Streptophyta</taxon>
        <taxon>Embryophyta</taxon>
        <taxon>Tracheophyta</taxon>
        <taxon>Spermatophyta</taxon>
        <taxon>Magnoliopsida</taxon>
        <taxon>eudicotyledons</taxon>
        <taxon>Gunneridae</taxon>
        <taxon>Pentapetalae</taxon>
        <taxon>rosids</taxon>
        <taxon>fabids</taxon>
        <taxon>Fabales</taxon>
        <taxon>Fabaceae</taxon>
        <taxon>Papilionoideae</taxon>
        <taxon>50 kb inversion clade</taxon>
        <taxon>NPAAA clade</taxon>
        <taxon>Hologalegina</taxon>
        <taxon>IRL clade</taxon>
        <taxon>Trifolieae</taxon>
        <taxon>Trifolium</taxon>
    </lineage>
</organism>
<dbReference type="Proteomes" id="UP000265520">
    <property type="component" value="Unassembled WGS sequence"/>
</dbReference>
<feature type="non-terminal residue" evidence="2">
    <location>
        <position position="1"/>
    </location>
</feature>
<dbReference type="InterPro" id="IPR006566">
    <property type="entry name" value="FBD"/>
</dbReference>
<sequence>EIENGNTHEEYSWWEDPKIVPECLSSQLKTCLFRNYRGNKFKCQVPDVTEIISLSKGL</sequence>
<feature type="domain" description="FBD" evidence="1">
    <location>
        <begin position="17"/>
        <end position="40"/>
    </location>
</feature>
<dbReference type="EMBL" id="LXQA010127924">
    <property type="protein sequence ID" value="MCI21991.1"/>
    <property type="molecule type" value="Genomic_DNA"/>
</dbReference>
<evidence type="ECO:0000313" key="3">
    <source>
        <dbReference type="Proteomes" id="UP000265520"/>
    </source>
</evidence>
<comment type="caution">
    <text evidence="2">The sequence shown here is derived from an EMBL/GenBank/DDBJ whole genome shotgun (WGS) entry which is preliminary data.</text>
</comment>
<keyword evidence="3" id="KW-1185">Reference proteome</keyword>
<protein>
    <submittedName>
        <fullName evidence="2">F-box/LRR-repeat protein</fullName>
    </submittedName>
</protein>
<dbReference type="AlphaFoldDB" id="A0A392QCE1"/>
<evidence type="ECO:0000259" key="1">
    <source>
        <dbReference type="Pfam" id="PF08387"/>
    </source>
</evidence>
<accession>A0A392QCE1</accession>
<reference evidence="2 3" key="1">
    <citation type="journal article" date="2018" name="Front. Plant Sci.">
        <title>Red Clover (Trifolium pratense) and Zigzag Clover (T. medium) - A Picture of Genomic Similarities and Differences.</title>
        <authorList>
            <person name="Dluhosova J."/>
            <person name="Istvanek J."/>
            <person name="Nedelnik J."/>
            <person name="Repkova J."/>
        </authorList>
    </citation>
    <scope>NUCLEOTIDE SEQUENCE [LARGE SCALE GENOMIC DNA]</scope>
    <source>
        <strain evidence="3">cv. 10/8</strain>
        <tissue evidence="2">Leaf</tissue>
    </source>
</reference>
<dbReference type="Pfam" id="PF08387">
    <property type="entry name" value="FBD"/>
    <property type="match status" value="1"/>
</dbReference>
<evidence type="ECO:0000313" key="2">
    <source>
        <dbReference type="EMBL" id="MCI21991.1"/>
    </source>
</evidence>